<comment type="catalytic activity">
    <reaction evidence="1 6">
        <text>[protein]-peptidylproline (omega=180) = [protein]-peptidylproline (omega=0)</text>
        <dbReference type="Rhea" id="RHEA:16237"/>
        <dbReference type="Rhea" id="RHEA-COMP:10747"/>
        <dbReference type="Rhea" id="RHEA-COMP:10748"/>
        <dbReference type="ChEBI" id="CHEBI:83833"/>
        <dbReference type="ChEBI" id="CHEBI:83834"/>
        <dbReference type="EC" id="5.2.1.8"/>
    </reaction>
</comment>
<dbReference type="FunFam" id="3.10.50.40:FF:000006">
    <property type="entry name" value="Peptidyl-prolyl cis-trans isomerase"/>
    <property type="match status" value="1"/>
</dbReference>
<evidence type="ECO:0000256" key="5">
    <source>
        <dbReference type="ARBA" id="ARBA00024206"/>
    </source>
</evidence>
<feature type="chain" id="PRO_5001598901" description="peptidylprolyl isomerase" evidence="7">
    <location>
        <begin position="20"/>
        <end position="139"/>
    </location>
</feature>
<gene>
    <name evidence="9" type="ORF">CYFA0S_30e00826g</name>
</gene>
<dbReference type="EC" id="5.2.1.8" evidence="2 6"/>
<dbReference type="PANTHER" id="PTHR45779:SF7">
    <property type="entry name" value="PEPTIDYLPROLYL ISOMERASE"/>
    <property type="match status" value="1"/>
</dbReference>
<accession>A0A061BH76</accession>
<dbReference type="InterPro" id="IPR046357">
    <property type="entry name" value="PPIase_dom_sf"/>
</dbReference>
<dbReference type="VEuPathDB" id="FungiDB:BON22_4678"/>
<proteinExistence type="inferred from homology"/>
<dbReference type="Gene3D" id="3.10.50.40">
    <property type="match status" value="1"/>
</dbReference>
<sequence length="139" mass="14754">MQLFSLLASTASFLALTNAAGQLQIGVLHKIDPEECTRTASARDEVQVHYTGSLKSDGTVFDSSLKRGQPISFTLGAGQVIKGWDQGIQGMCIGEKRKLTIPSELGYGARGAGGVIPPNADLVFTVELVGIKGYEKDEL</sequence>
<dbReference type="OrthoDB" id="1902587at2759"/>
<dbReference type="GO" id="GO:0003755">
    <property type="term" value="F:peptidyl-prolyl cis-trans isomerase activity"/>
    <property type="evidence" value="ECO:0007669"/>
    <property type="project" value="UniProtKB-KW"/>
</dbReference>
<feature type="domain" description="PPIase FKBP-type" evidence="8">
    <location>
        <begin position="43"/>
        <end position="132"/>
    </location>
</feature>
<evidence type="ECO:0000256" key="3">
    <source>
        <dbReference type="ARBA" id="ARBA00023110"/>
    </source>
</evidence>
<dbReference type="EMBL" id="LK052915">
    <property type="protein sequence ID" value="CDR47244.1"/>
    <property type="molecule type" value="Genomic_DNA"/>
</dbReference>
<evidence type="ECO:0000256" key="1">
    <source>
        <dbReference type="ARBA" id="ARBA00000971"/>
    </source>
</evidence>
<keyword evidence="7" id="KW-0732">Signal</keyword>
<evidence type="ECO:0000259" key="8">
    <source>
        <dbReference type="PROSITE" id="PS50059"/>
    </source>
</evidence>
<comment type="similarity">
    <text evidence="5">Belongs to the FKBP-type PPIase family. FKBP2 subfamily.</text>
</comment>
<evidence type="ECO:0000256" key="7">
    <source>
        <dbReference type="SAM" id="SignalP"/>
    </source>
</evidence>
<dbReference type="PANTHER" id="PTHR45779">
    <property type="entry name" value="PEPTIDYLPROLYL ISOMERASE"/>
    <property type="match status" value="1"/>
</dbReference>
<protein>
    <recommendedName>
        <fullName evidence="2 6">peptidylprolyl isomerase</fullName>
        <ecNumber evidence="2 6">5.2.1.8</ecNumber>
    </recommendedName>
</protein>
<evidence type="ECO:0000313" key="9">
    <source>
        <dbReference type="EMBL" id="CDR47244.1"/>
    </source>
</evidence>
<name>A0A061BH76_CYBFA</name>
<dbReference type="AlphaFoldDB" id="A0A061BH76"/>
<reference evidence="9" key="1">
    <citation type="journal article" date="2014" name="Genome Announc.">
        <title>Genome sequence of the yeast Cyberlindnera fabianii (Hansenula fabianii).</title>
        <authorList>
            <person name="Freel K.C."/>
            <person name="Sarilar V."/>
            <person name="Neuveglise C."/>
            <person name="Devillers H."/>
            <person name="Friedrich A."/>
            <person name="Schacherer J."/>
        </authorList>
    </citation>
    <scope>NUCLEOTIDE SEQUENCE</scope>
    <source>
        <strain evidence="9">YJS4271</strain>
    </source>
</reference>
<evidence type="ECO:0000256" key="2">
    <source>
        <dbReference type="ARBA" id="ARBA00013194"/>
    </source>
</evidence>
<feature type="signal peptide" evidence="7">
    <location>
        <begin position="1"/>
        <end position="19"/>
    </location>
</feature>
<keyword evidence="3 6" id="KW-0697">Rotamase</keyword>
<keyword evidence="4 6" id="KW-0413">Isomerase</keyword>
<evidence type="ECO:0000256" key="4">
    <source>
        <dbReference type="ARBA" id="ARBA00023235"/>
    </source>
</evidence>
<organism evidence="9">
    <name type="scientific">Cyberlindnera fabianii</name>
    <name type="common">Yeast</name>
    <name type="synonym">Hansenula fabianii</name>
    <dbReference type="NCBI Taxonomy" id="36022"/>
    <lineage>
        <taxon>Eukaryota</taxon>
        <taxon>Fungi</taxon>
        <taxon>Dikarya</taxon>
        <taxon>Ascomycota</taxon>
        <taxon>Saccharomycotina</taxon>
        <taxon>Saccharomycetes</taxon>
        <taxon>Phaffomycetales</taxon>
        <taxon>Phaffomycetaceae</taxon>
        <taxon>Cyberlindnera</taxon>
    </lineage>
</organism>
<dbReference type="InterPro" id="IPR044609">
    <property type="entry name" value="FKBP2/11"/>
</dbReference>
<dbReference type="PhylomeDB" id="A0A061BH76"/>
<dbReference type="SUPFAM" id="SSF54534">
    <property type="entry name" value="FKBP-like"/>
    <property type="match status" value="1"/>
</dbReference>
<evidence type="ECO:0000256" key="6">
    <source>
        <dbReference type="PROSITE-ProRule" id="PRU00277"/>
    </source>
</evidence>
<dbReference type="Pfam" id="PF00254">
    <property type="entry name" value="FKBP_C"/>
    <property type="match status" value="1"/>
</dbReference>
<dbReference type="InterPro" id="IPR001179">
    <property type="entry name" value="PPIase_FKBP_dom"/>
</dbReference>
<dbReference type="GO" id="GO:0005783">
    <property type="term" value="C:endoplasmic reticulum"/>
    <property type="evidence" value="ECO:0007669"/>
    <property type="project" value="TreeGrafter"/>
</dbReference>
<dbReference type="PROSITE" id="PS50059">
    <property type="entry name" value="FKBP_PPIASE"/>
    <property type="match status" value="1"/>
</dbReference>